<dbReference type="Proteomes" id="UP000034778">
    <property type="component" value="Unassembled WGS sequence"/>
</dbReference>
<organism evidence="2 3">
    <name type="scientific">Candidatus Woesebacteria bacterium GW2011_GWB1_33_22</name>
    <dbReference type="NCBI Taxonomy" id="1618566"/>
    <lineage>
        <taxon>Bacteria</taxon>
        <taxon>Candidatus Woeseibacteriota</taxon>
    </lineage>
</organism>
<reference evidence="2 3" key="1">
    <citation type="journal article" date="2015" name="Nature">
        <title>rRNA introns, odd ribosomes, and small enigmatic genomes across a large radiation of phyla.</title>
        <authorList>
            <person name="Brown C.T."/>
            <person name="Hug L.A."/>
            <person name="Thomas B.C."/>
            <person name="Sharon I."/>
            <person name="Castelle C.J."/>
            <person name="Singh A."/>
            <person name="Wilkins M.J."/>
            <person name="Williams K.H."/>
            <person name="Banfield J.F."/>
        </authorList>
    </citation>
    <scope>NUCLEOTIDE SEQUENCE [LARGE SCALE GENOMIC DNA]</scope>
</reference>
<dbReference type="AlphaFoldDB" id="A0A0G0CM39"/>
<protein>
    <submittedName>
        <fullName evidence="2">Uncharacterized protein</fullName>
    </submittedName>
</protein>
<keyword evidence="1" id="KW-1133">Transmembrane helix</keyword>
<keyword evidence="1" id="KW-0812">Transmembrane</keyword>
<evidence type="ECO:0000313" key="2">
    <source>
        <dbReference type="EMBL" id="KKP44457.1"/>
    </source>
</evidence>
<keyword evidence="1" id="KW-0472">Membrane</keyword>
<comment type="caution">
    <text evidence="2">The sequence shown here is derived from an EMBL/GenBank/DDBJ whole genome shotgun (WGS) entry which is preliminary data.</text>
</comment>
<name>A0A0G0CM39_9BACT</name>
<evidence type="ECO:0000313" key="3">
    <source>
        <dbReference type="Proteomes" id="UP000034778"/>
    </source>
</evidence>
<feature type="transmembrane region" description="Helical" evidence="1">
    <location>
        <begin position="30"/>
        <end position="51"/>
    </location>
</feature>
<dbReference type="EMBL" id="LBOW01000008">
    <property type="protein sequence ID" value="KKP44457.1"/>
    <property type="molecule type" value="Genomic_DNA"/>
</dbReference>
<evidence type="ECO:0000256" key="1">
    <source>
        <dbReference type="SAM" id="Phobius"/>
    </source>
</evidence>
<gene>
    <name evidence="2" type="ORF">UR35_C0008G0002</name>
</gene>
<proteinExistence type="predicted"/>
<sequence>MASSLVIFPLAKTKLYKLQLHIVNMSKFKIISIALVVLIFAGVAGGGYYFFNKYQETKKILENPEEAAKIETQKIVEKVGKLMELPSGEPTIATVLDKEKLKDQAFFLKSENGDKVIIYAESKTAILYRPSTNKIIGFAPINLGEPKDQEPVPTEAPVSD</sequence>
<accession>A0A0G0CM39</accession>